<feature type="region of interest" description="Disordered" evidence="1">
    <location>
        <begin position="70"/>
        <end position="96"/>
    </location>
</feature>
<dbReference type="Proteomes" id="UP000299102">
    <property type="component" value="Unassembled WGS sequence"/>
</dbReference>
<evidence type="ECO:0000313" key="2">
    <source>
        <dbReference type="EMBL" id="GBP72247.1"/>
    </source>
</evidence>
<dbReference type="PANTHER" id="PTHR47027">
    <property type="entry name" value="REVERSE TRANSCRIPTASE DOMAIN-CONTAINING PROTEIN"/>
    <property type="match status" value="1"/>
</dbReference>
<gene>
    <name evidence="2" type="ORF">EVAR_58013_1</name>
</gene>
<dbReference type="AlphaFoldDB" id="A0A4C1YCP3"/>
<organism evidence="2 3">
    <name type="scientific">Eumeta variegata</name>
    <name type="common">Bagworm moth</name>
    <name type="synonym">Eumeta japonica</name>
    <dbReference type="NCBI Taxonomy" id="151549"/>
    <lineage>
        <taxon>Eukaryota</taxon>
        <taxon>Metazoa</taxon>
        <taxon>Ecdysozoa</taxon>
        <taxon>Arthropoda</taxon>
        <taxon>Hexapoda</taxon>
        <taxon>Insecta</taxon>
        <taxon>Pterygota</taxon>
        <taxon>Neoptera</taxon>
        <taxon>Endopterygota</taxon>
        <taxon>Lepidoptera</taxon>
        <taxon>Glossata</taxon>
        <taxon>Ditrysia</taxon>
        <taxon>Tineoidea</taxon>
        <taxon>Psychidae</taxon>
        <taxon>Oiketicinae</taxon>
        <taxon>Eumeta</taxon>
    </lineage>
</organism>
<dbReference type="EMBL" id="BGZK01001138">
    <property type="protein sequence ID" value="GBP72247.1"/>
    <property type="molecule type" value="Genomic_DNA"/>
</dbReference>
<reference evidence="2 3" key="1">
    <citation type="journal article" date="2019" name="Commun. Biol.">
        <title>The bagworm genome reveals a unique fibroin gene that provides high tensile strength.</title>
        <authorList>
            <person name="Kono N."/>
            <person name="Nakamura H."/>
            <person name="Ohtoshi R."/>
            <person name="Tomita M."/>
            <person name="Numata K."/>
            <person name="Arakawa K."/>
        </authorList>
    </citation>
    <scope>NUCLEOTIDE SEQUENCE [LARGE SCALE GENOMIC DNA]</scope>
</reference>
<dbReference type="STRING" id="151549.A0A4C1YCP3"/>
<evidence type="ECO:0000256" key="1">
    <source>
        <dbReference type="SAM" id="MobiDB-lite"/>
    </source>
</evidence>
<dbReference type="OrthoDB" id="410404at2759"/>
<keyword evidence="3" id="KW-1185">Reference proteome</keyword>
<name>A0A4C1YCP3_EUMVA</name>
<protein>
    <recommendedName>
        <fullName evidence="4">Reverse transcriptase domain-containing protein</fullName>
    </recommendedName>
</protein>
<dbReference type="PANTHER" id="PTHR47027:SF30">
    <property type="entry name" value="THAP-TYPE DOMAIN-CONTAINING PROTEIN"/>
    <property type="match status" value="1"/>
</dbReference>
<evidence type="ECO:0008006" key="4">
    <source>
        <dbReference type="Google" id="ProtNLM"/>
    </source>
</evidence>
<proteinExistence type="predicted"/>
<accession>A0A4C1YCP3</accession>
<evidence type="ECO:0000313" key="3">
    <source>
        <dbReference type="Proteomes" id="UP000299102"/>
    </source>
</evidence>
<comment type="caution">
    <text evidence="2">The sequence shown here is derived from an EMBL/GenBank/DDBJ whole genome shotgun (WGS) entry which is preliminary data.</text>
</comment>
<sequence>MSPLLRRILQLSLELALKPPCRSSAGPWLVTVVTTDYIAMSGTEGFVCSPRHSAKGIGFAGTARCELKSRRRSLQKGKTDNNSPLENGGPLWRRRWDSAVPGASPRETDVDDHVILAPSVCGLQKVNKMNDSFKKRGMKVNIDETKARVFERDESMTECEKTSHDRARLAINKGFLIPTLMYGSESWAWRKKNESRINAVEMRLLHSTCAVYRKDRWRNSDVGERCALKEDVVTRVERGMLRRFGHLEGMNERRLTKQIYRANVCDGKVGKDRP</sequence>